<dbReference type="InterPro" id="IPR001455">
    <property type="entry name" value="TusA-like"/>
</dbReference>
<gene>
    <name evidence="2" type="ORF">LCGC14_1994320</name>
</gene>
<dbReference type="InterPro" id="IPR036868">
    <property type="entry name" value="TusA-like_sf"/>
</dbReference>
<dbReference type="CDD" id="cd00291">
    <property type="entry name" value="SirA_YedF_YeeD"/>
    <property type="match status" value="1"/>
</dbReference>
<reference evidence="2" key="1">
    <citation type="journal article" date="2015" name="Nature">
        <title>Complex archaea that bridge the gap between prokaryotes and eukaryotes.</title>
        <authorList>
            <person name="Spang A."/>
            <person name="Saw J.H."/>
            <person name="Jorgensen S.L."/>
            <person name="Zaremba-Niedzwiedzka K."/>
            <person name="Martijn J."/>
            <person name="Lind A.E."/>
            <person name="van Eijk R."/>
            <person name="Schleper C."/>
            <person name="Guy L."/>
            <person name="Ettema T.J."/>
        </authorList>
    </citation>
    <scope>NUCLEOTIDE SEQUENCE</scope>
</reference>
<dbReference type="AlphaFoldDB" id="A0A0F9HII4"/>
<dbReference type="PANTHER" id="PTHR33279:SF2">
    <property type="entry name" value="SULFUR CARRIER PROTEIN TUSA"/>
    <property type="match status" value="1"/>
</dbReference>
<dbReference type="EMBL" id="LAZR01022548">
    <property type="protein sequence ID" value="KKL81485.1"/>
    <property type="molecule type" value="Genomic_DNA"/>
</dbReference>
<feature type="domain" description="UPF0033" evidence="1">
    <location>
        <begin position="7"/>
        <end position="31"/>
    </location>
</feature>
<evidence type="ECO:0000259" key="1">
    <source>
        <dbReference type="PROSITE" id="PS01148"/>
    </source>
</evidence>
<sequence>MAETVILNAIGKKCPLPVLLARKELNKLTSGQELQLISDDIGALKDVPALLHKTGDELISTKEEGNQITFIIKKK</sequence>
<dbReference type="PROSITE" id="PS01148">
    <property type="entry name" value="UPF0033"/>
    <property type="match status" value="1"/>
</dbReference>
<dbReference type="SUPFAM" id="SSF64307">
    <property type="entry name" value="SirA-like"/>
    <property type="match status" value="1"/>
</dbReference>
<organism evidence="2">
    <name type="scientific">marine sediment metagenome</name>
    <dbReference type="NCBI Taxonomy" id="412755"/>
    <lineage>
        <taxon>unclassified sequences</taxon>
        <taxon>metagenomes</taxon>
        <taxon>ecological metagenomes</taxon>
    </lineage>
</organism>
<dbReference type="Pfam" id="PF01206">
    <property type="entry name" value="TusA"/>
    <property type="match status" value="1"/>
</dbReference>
<accession>A0A0F9HII4</accession>
<comment type="caution">
    <text evidence="2">The sequence shown here is derived from an EMBL/GenBank/DDBJ whole genome shotgun (WGS) entry which is preliminary data.</text>
</comment>
<name>A0A0F9HII4_9ZZZZ</name>
<protein>
    <recommendedName>
        <fullName evidence="1">UPF0033 domain-containing protein</fullName>
    </recommendedName>
</protein>
<evidence type="ECO:0000313" key="2">
    <source>
        <dbReference type="EMBL" id="KKL81485.1"/>
    </source>
</evidence>
<dbReference type="PANTHER" id="PTHR33279">
    <property type="entry name" value="SULFUR CARRIER PROTEIN YEDF-RELATED"/>
    <property type="match status" value="1"/>
</dbReference>
<dbReference type="Gene3D" id="3.30.110.40">
    <property type="entry name" value="TusA-like domain"/>
    <property type="match status" value="1"/>
</dbReference>
<proteinExistence type="predicted"/>